<feature type="binding site" evidence="3">
    <location>
        <position position="142"/>
    </location>
    <ligand>
        <name>Mn(2+)</name>
        <dbReference type="ChEBI" id="CHEBI:29035"/>
        <label>2</label>
    </ligand>
</feature>
<feature type="binding site" evidence="3">
    <location>
        <position position="170"/>
    </location>
    <ligand>
        <name>Mn(2+)</name>
        <dbReference type="ChEBI" id="CHEBI:29035"/>
        <label>2</label>
    </ligand>
</feature>
<feature type="binding site" evidence="3">
    <location>
        <position position="106"/>
    </location>
    <ligand>
        <name>Mn(2+)</name>
        <dbReference type="ChEBI" id="CHEBI:29035"/>
        <label>2</label>
    </ligand>
</feature>
<dbReference type="PANTHER" id="PTHR11014:SF63">
    <property type="entry name" value="METALLOPEPTIDASE, PUTATIVE (AFU_ORTHOLOGUE AFUA_6G09600)-RELATED"/>
    <property type="match status" value="1"/>
</dbReference>
<dbReference type="Proteomes" id="UP000315636">
    <property type="component" value="Unassembled WGS sequence"/>
</dbReference>
<evidence type="ECO:0000313" key="5">
    <source>
        <dbReference type="EMBL" id="SMO46431.1"/>
    </source>
</evidence>
<dbReference type="AlphaFoldDB" id="A0A521BHP4"/>
<dbReference type="Pfam" id="PF07687">
    <property type="entry name" value="M20_dimer"/>
    <property type="match status" value="1"/>
</dbReference>
<evidence type="ECO:0000313" key="6">
    <source>
        <dbReference type="Proteomes" id="UP000315636"/>
    </source>
</evidence>
<dbReference type="Gene3D" id="3.40.630.10">
    <property type="entry name" value="Zn peptidases"/>
    <property type="match status" value="1"/>
</dbReference>
<reference evidence="5 6" key="1">
    <citation type="submission" date="2017-05" db="EMBL/GenBank/DDBJ databases">
        <authorList>
            <person name="Varghese N."/>
            <person name="Submissions S."/>
        </authorList>
    </citation>
    <scope>NUCLEOTIDE SEQUENCE [LARGE SCALE GENOMIC DNA]</scope>
    <source>
        <strain evidence="5 6">DSM 45474</strain>
    </source>
</reference>
<evidence type="ECO:0000256" key="3">
    <source>
        <dbReference type="PIRSR" id="PIRSR005962-1"/>
    </source>
</evidence>
<keyword evidence="3" id="KW-0479">Metal-binding</keyword>
<feature type="binding site" evidence="3">
    <location>
        <position position="108"/>
    </location>
    <ligand>
        <name>Mn(2+)</name>
        <dbReference type="ChEBI" id="CHEBI:29035"/>
        <label>2</label>
    </ligand>
</feature>
<dbReference type="InterPro" id="IPR011650">
    <property type="entry name" value="Peptidase_M20_dimer"/>
</dbReference>
<accession>A0A521BHP4</accession>
<dbReference type="InterPro" id="IPR002933">
    <property type="entry name" value="Peptidase_M20"/>
</dbReference>
<proteinExistence type="inferred from homology"/>
<evidence type="ECO:0000256" key="1">
    <source>
        <dbReference type="ARBA" id="ARBA00006153"/>
    </source>
</evidence>
<protein>
    <submittedName>
        <fullName evidence="5">Amidohydrolase</fullName>
    </submittedName>
</protein>
<dbReference type="RefSeq" id="WP_142504403.1">
    <property type="nucleotide sequence ID" value="NZ_FXTI01000002.1"/>
</dbReference>
<evidence type="ECO:0000259" key="4">
    <source>
        <dbReference type="Pfam" id="PF07687"/>
    </source>
</evidence>
<name>A0A521BHP4_9BACL</name>
<dbReference type="EMBL" id="FXTI01000002">
    <property type="protein sequence ID" value="SMO46431.1"/>
    <property type="molecule type" value="Genomic_DNA"/>
</dbReference>
<dbReference type="SUPFAM" id="SSF53187">
    <property type="entry name" value="Zn-dependent exopeptidases"/>
    <property type="match status" value="1"/>
</dbReference>
<keyword evidence="3" id="KW-0464">Manganese</keyword>
<dbReference type="NCBIfam" id="TIGR01891">
    <property type="entry name" value="amidohydrolases"/>
    <property type="match status" value="1"/>
</dbReference>
<dbReference type="GO" id="GO:0016787">
    <property type="term" value="F:hydrolase activity"/>
    <property type="evidence" value="ECO:0007669"/>
    <property type="project" value="UniProtKB-KW"/>
</dbReference>
<comment type="similarity">
    <text evidence="1">Belongs to the peptidase M20 family.</text>
</comment>
<gene>
    <name evidence="5" type="ORF">SAMN06264849_10285</name>
</gene>
<dbReference type="Gene3D" id="3.30.70.360">
    <property type="match status" value="1"/>
</dbReference>
<feature type="domain" description="Peptidase M20 dimerisation" evidence="4">
    <location>
        <begin position="193"/>
        <end position="286"/>
    </location>
</feature>
<organism evidence="5 6">
    <name type="scientific">Melghirimyces algeriensis</name>
    <dbReference type="NCBI Taxonomy" id="910412"/>
    <lineage>
        <taxon>Bacteria</taxon>
        <taxon>Bacillati</taxon>
        <taxon>Bacillota</taxon>
        <taxon>Bacilli</taxon>
        <taxon>Bacillales</taxon>
        <taxon>Thermoactinomycetaceae</taxon>
        <taxon>Melghirimyces</taxon>
    </lineage>
</organism>
<dbReference type="CDD" id="cd03886">
    <property type="entry name" value="M20_Acy1"/>
    <property type="match status" value="1"/>
</dbReference>
<dbReference type="SUPFAM" id="SSF55031">
    <property type="entry name" value="Bacterial exopeptidase dimerisation domain"/>
    <property type="match status" value="1"/>
</dbReference>
<keyword evidence="2 5" id="KW-0378">Hydrolase</keyword>
<evidence type="ECO:0000256" key="2">
    <source>
        <dbReference type="ARBA" id="ARBA00022801"/>
    </source>
</evidence>
<dbReference type="InterPro" id="IPR036264">
    <property type="entry name" value="Bact_exopeptidase_dim_dom"/>
</dbReference>
<comment type="cofactor">
    <cofactor evidence="3">
        <name>Mn(2+)</name>
        <dbReference type="ChEBI" id="CHEBI:29035"/>
    </cofactor>
    <text evidence="3">The Mn(2+) ion enhances activity.</text>
</comment>
<dbReference type="FunFam" id="3.30.70.360:FF:000014">
    <property type="entry name" value="N-acyl-L-amino acid amidohydrolase"/>
    <property type="match status" value="1"/>
</dbReference>
<keyword evidence="6" id="KW-1185">Reference proteome</keyword>
<dbReference type="InterPro" id="IPR017439">
    <property type="entry name" value="Amidohydrolase"/>
</dbReference>
<dbReference type="PANTHER" id="PTHR11014">
    <property type="entry name" value="PEPTIDASE M20 FAMILY MEMBER"/>
    <property type="match status" value="1"/>
</dbReference>
<feature type="binding site" evidence="3">
    <location>
        <position position="368"/>
    </location>
    <ligand>
        <name>Mn(2+)</name>
        <dbReference type="ChEBI" id="CHEBI:29035"/>
        <label>2</label>
    </ligand>
</feature>
<dbReference type="GO" id="GO:0046872">
    <property type="term" value="F:metal ion binding"/>
    <property type="evidence" value="ECO:0007669"/>
    <property type="project" value="UniProtKB-KW"/>
</dbReference>
<sequence>MYKERPDFKGMGRVVEKEILAIRRHLHQCPELSGEEWETSAFIEKKLQEYGIPYTKGYAGTGILGVIDGGRSGATVALRADIDALPIEEKVESAYQSKYKGKMHACGHDAHTAMLLGAGKLLMERKGQIAGRVLLVFQPSEEDSPIGGAQPVMDDGIFDQYRPDVIFGQHVWPDLPSGTVGVRDGVMMGASDRFRVTFYGMGGHASMPHQTTDAVTIAMTVINQLQTIVSRNVDPLSAAVLTVGKIEGGYRYNVIADQVTVEGTVRTLDEENRNLMKERFHQIVRDGTHAMGGKAKIDYIQGYPPTVNHTRWAQRVRKTARAMFGDASVPQVNPSLGGEDFSRYLKQYPGAFFWLGVRPKGGLPKPLHDPHFDLDEDALAPGAELMAQVAVDTLAEWEE</sequence>
<dbReference type="OrthoDB" id="9776731at2"/>
<dbReference type="Pfam" id="PF01546">
    <property type="entry name" value="Peptidase_M20"/>
    <property type="match status" value="1"/>
</dbReference>
<dbReference type="PIRSF" id="PIRSF005962">
    <property type="entry name" value="Pept_M20D_amidohydro"/>
    <property type="match status" value="1"/>
</dbReference>